<reference evidence="1 2" key="1">
    <citation type="submission" date="2014-02" db="EMBL/GenBank/DDBJ databases">
        <title>The small core and large imbalanced accessory genome model reveals a collaborative survival strategy of Sorangium cellulosum strains in nature.</title>
        <authorList>
            <person name="Han K."/>
            <person name="Peng R."/>
            <person name="Blom J."/>
            <person name="Li Y.-Z."/>
        </authorList>
    </citation>
    <scope>NUCLEOTIDE SEQUENCE [LARGE SCALE GENOMIC DNA]</scope>
    <source>
        <strain evidence="1 2">So0011-07</strain>
    </source>
</reference>
<gene>
    <name evidence="1" type="ORF">BE17_08110</name>
</gene>
<accession>A0A150R1J4</accession>
<evidence type="ECO:0000313" key="1">
    <source>
        <dbReference type="EMBL" id="KYF74127.1"/>
    </source>
</evidence>
<organism evidence="1 2">
    <name type="scientific">Sorangium cellulosum</name>
    <name type="common">Polyangium cellulosum</name>
    <dbReference type="NCBI Taxonomy" id="56"/>
    <lineage>
        <taxon>Bacteria</taxon>
        <taxon>Pseudomonadati</taxon>
        <taxon>Myxococcota</taxon>
        <taxon>Polyangia</taxon>
        <taxon>Polyangiales</taxon>
        <taxon>Polyangiaceae</taxon>
        <taxon>Sorangium</taxon>
    </lineage>
</organism>
<evidence type="ECO:0000313" key="2">
    <source>
        <dbReference type="Proteomes" id="UP000075635"/>
    </source>
</evidence>
<protein>
    <submittedName>
        <fullName evidence="1">Uncharacterized protein</fullName>
    </submittedName>
</protein>
<name>A0A150R1J4_SORCE</name>
<dbReference type="AlphaFoldDB" id="A0A150R1J4"/>
<proteinExistence type="predicted"/>
<sequence>MDVGDARRVDVGDARRANWGTRAAVMAAQVLGRGERPVHPVQVRRASLERALRSRLRGYGGGVDRA</sequence>
<dbReference type="EMBL" id="JEMB01003318">
    <property type="protein sequence ID" value="KYF74127.1"/>
    <property type="molecule type" value="Genomic_DNA"/>
</dbReference>
<dbReference type="Proteomes" id="UP000075635">
    <property type="component" value="Unassembled WGS sequence"/>
</dbReference>
<comment type="caution">
    <text evidence="1">The sequence shown here is derived from an EMBL/GenBank/DDBJ whole genome shotgun (WGS) entry which is preliminary data.</text>
</comment>